<accession>A0A4R5C833</accession>
<dbReference type="AlphaFoldDB" id="A0A4R5C833"/>
<name>A0A4R5C833_9FLAO</name>
<dbReference type="OrthoDB" id="6225685at2"/>
<dbReference type="EMBL" id="SMFK01000017">
    <property type="protein sequence ID" value="TDD94283.1"/>
    <property type="molecule type" value="Genomic_DNA"/>
</dbReference>
<evidence type="ECO:0000313" key="1">
    <source>
        <dbReference type="EMBL" id="TDD94283.1"/>
    </source>
</evidence>
<gene>
    <name evidence="1" type="ORF">E0F76_16920</name>
</gene>
<sequence>MQSSTREGSLDKTGDLAVYLVDGITDLSGKSAYGETVQTSDQKHVQRINICKSALSSWRLAASTVGHELNHAYHFISGAYNRWSKISADYAFAKSEYISQAWEYMNGGVPTNSIMMDNFNTMISKEYAVGRKK</sequence>
<organism evidence="1 2">
    <name type="scientific">Flavobacterium cellulosilyticum</name>
    <dbReference type="NCBI Taxonomy" id="2541731"/>
    <lineage>
        <taxon>Bacteria</taxon>
        <taxon>Pseudomonadati</taxon>
        <taxon>Bacteroidota</taxon>
        <taxon>Flavobacteriia</taxon>
        <taxon>Flavobacteriales</taxon>
        <taxon>Flavobacteriaceae</taxon>
        <taxon>Flavobacterium</taxon>
    </lineage>
</organism>
<protein>
    <submittedName>
        <fullName evidence="1">Uncharacterized protein</fullName>
    </submittedName>
</protein>
<dbReference type="Proteomes" id="UP000295479">
    <property type="component" value="Unassembled WGS sequence"/>
</dbReference>
<keyword evidence="2" id="KW-1185">Reference proteome</keyword>
<proteinExistence type="predicted"/>
<reference evidence="1 2" key="1">
    <citation type="submission" date="2019-03" db="EMBL/GenBank/DDBJ databases">
        <title>Flavobacterium AR-3-4 sp. nov. isolated from arctic soil.</title>
        <authorList>
            <person name="Chaudhary D.K."/>
        </authorList>
    </citation>
    <scope>NUCLEOTIDE SEQUENCE [LARGE SCALE GENOMIC DNA]</scope>
    <source>
        <strain evidence="1 2">AR-3-4</strain>
    </source>
</reference>
<evidence type="ECO:0000313" key="2">
    <source>
        <dbReference type="Proteomes" id="UP000295479"/>
    </source>
</evidence>
<comment type="caution">
    <text evidence="1">The sequence shown here is derived from an EMBL/GenBank/DDBJ whole genome shotgun (WGS) entry which is preliminary data.</text>
</comment>
<dbReference type="RefSeq" id="WP_132008933.1">
    <property type="nucleotide sequence ID" value="NZ_SMFK01000017.1"/>
</dbReference>